<proteinExistence type="inferred from homology"/>
<comment type="catalytic activity">
    <reaction evidence="4">
        <text>L-alanine = D-alanine</text>
        <dbReference type="Rhea" id="RHEA:20249"/>
        <dbReference type="ChEBI" id="CHEBI:57416"/>
        <dbReference type="ChEBI" id="CHEBI:57972"/>
        <dbReference type="EC" id="5.1.1.1"/>
    </reaction>
</comment>
<evidence type="ECO:0000256" key="5">
    <source>
        <dbReference type="PIRSR" id="PIRSR600821-50"/>
    </source>
</evidence>
<dbReference type="InterPro" id="IPR020622">
    <property type="entry name" value="Ala_racemase_pyridoxalP-BS"/>
</dbReference>
<dbReference type="Pfam" id="PF01168">
    <property type="entry name" value="Ala_racemase_N"/>
    <property type="match status" value="1"/>
</dbReference>
<dbReference type="Gene3D" id="3.20.20.10">
    <property type="entry name" value="Alanine racemase"/>
    <property type="match status" value="1"/>
</dbReference>
<dbReference type="InterPro" id="IPR000821">
    <property type="entry name" value="Ala_racemase"/>
</dbReference>
<dbReference type="EMBL" id="BDFE01000007">
    <property type="protein sequence ID" value="GAU07747.1"/>
    <property type="molecule type" value="Genomic_DNA"/>
</dbReference>
<comment type="similarity">
    <text evidence="4">Belongs to the alanine racemase family.</text>
</comment>
<evidence type="ECO:0000256" key="3">
    <source>
        <dbReference type="ARBA" id="ARBA00023235"/>
    </source>
</evidence>
<dbReference type="Pfam" id="PF00842">
    <property type="entry name" value="Ala_racemase_C"/>
    <property type="match status" value="1"/>
</dbReference>
<feature type="binding site" evidence="4 6">
    <location>
        <position position="135"/>
    </location>
    <ligand>
        <name>substrate</name>
    </ligand>
</feature>
<dbReference type="SMART" id="SM01005">
    <property type="entry name" value="Ala_racemase_C"/>
    <property type="match status" value="1"/>
</dbReference>
<dbReference type="PRINTS" id="PR00992">
    <property type="entry name" value="ALARACEMASE"/>
</dbReference>
<comment type="caution">
    <text evidence="8">The sequence shown here is derived from an EMBL/GenBank/DDBJ whole genome shotgun (WGS) entry which is preliminary data.</text>
</comment>
<gene>
    <name evidence="8" type="ORF">DPF_0446</name>
</gene>
<dbReference type="GO" id="GO:0030170">
    <property type="term" value="F:pyridoxal phosphate binding"/>
    <property type="evidence" value="ECO:0007669"/>
    <property type="project" value="UniProtKB-UniRule"/>
</dbReference>
<dbReference type="UniPathway" id="UPA00042">
    <property type="reaction ID" value="UER00497"/>
</dbReference>
<accession>A0A194AC75</accession>
<dbReference type="Proteomes" id="UP000095200">
    <property type="component" value="Unassembled WGS sequence"/>
</dbReference>
<keyword evidence="9" id="KW-1185">Reference proteome</keyword>
<dbReference type="EC" id="5.1.1.1" evidence="4"/>
<dbReference type="PROSITE" id="PS00395">
    <property type="entry name" value="ALANINE_RACEMASE"/>
    <property type="match status" value="1"/>
</dbReference>
<dbReference type="GO" id="GO:0008784">
    <property type="term" value="F:alanine racemase activity"/>
    <property type="evidence" value="ECO:0007669"/>
    <property type="project" value="UniProtKB-UniRule"/>
</dbReference>
<evidence type="ECO:0000256" key="2">
    <source>
        <dbReference type="ARBA" id="ARBA00022898"/>
    </source>
</evidence>
<evidence type="ECO:0000256" key="1">
    <source>
        <dbReference type="ARBA" id="ARBA00001933"/>
    </source>
</evidence>
<evidence type="ECO:0000259" key="7">
    <source>
        <dbReference type="SMART" id="SM01005"/>
    </source>
</evidence>
<dbReference type="InterPro" id="IPR029066">
    <property type="entry name" value="PLP-binding_barrel"/>
</dbReference>
<dbReference type="InterPro" id="IPR009006">
    <property type="entry name" value="Ala_racemase/Decarboxylase_C"/>
</dbReference>
<dbReference type="InterPro" id="IPR011079">
    <property type="entry name" value="Ala_racemase_C"/>
</dbReference>
<dbReference type="SUPFAM" id="SSF50621">
    <property type="entry name" value="Alanine racemase C-terminal domain-like"/>
    <property type="match status" value="1"/>
</dbReference>
<evidence type="ECO:0000313" key="8">
    <source>
        <dbReference type="EMBL" id="GAU07747.1"/>
    </source>
</evidence>
<comment type="function">
    <text evidence="4">Catalyzes the interconversion of L-alanine and D-alanine. May also act on other amino acids.</text>
</comment>
<feature type="domain" description="Alanine racemase C-terminal" evidence="7">
    <location>
        <begin position="246"/>
        <end position="373"/>
    </location>
</feature>
<feature type="active site" description="Proton acceptor; specific for L-alanine" evidence="4">
    <location>
        <position position="267"/>
    </location>
</feature>
<dbReference type="RefSeq" id="WP_069857256.1">
    <property type="nucleotide sequence ID" value="NZ_BDFE01000007.1"/>
</dbReference>
<comment type="cofactor">
    <cofactor evidence="1 4 5">
        <name>pyridoxal 5'-phosphate</name>
        <dbReference type="ChEBI" id="CHEBI:597326"/>
    </cofactor>
</comment>
<feature type="modified residue" description="N6-(pyridoxal phosphate)lysine" evidence="4 5">
    <location>
        <position position="36"/>
    </location>
</feature>
<reference evidence="9" key="1">
    <citation type="submission" date="2016-06" db="EMBL/GenBank/DDBJ databases">
        <title>Draft genome sequence of Desulfoplanes formicivorans strain Pf12B.</title>
        <authorList>
            <person name="Watanabe M."/>
            <person name="Kojima H."/>
            <person name="Fukui M."/>
        </authorList>
    </citation>
    <scope>NUCLEOTIDE SEQUENCE [LARGE SCALE GENOMIC DNA]</scope>
    <source>
        <strain evidence="9">Pf12B</strain>
    </source>
</reference>
<keyword evidence="2 4" id="KW-0663">Pyridoxal phosphate</keyword>
<dbReference type="PANTHER" id="PTHR30511">
    <property type="entry name" value="ALANINE RACEMASE"/>
    <property type="match status" value="1"/>
</dbReference>
<comment type="pathway">
    <text evidence="4">Amino-acid biosynthesis; D-alanine biosynthesis; D-alanine from L-alanine: step 1/1.</text>
</comment>
<feature type="active site" description="Proton acceptor; specific for D-alanine" evidence="4">
    <location>
        <position position="36"/>
    </location>
</feature>
<dbReference type="HAMAP" id="MF_01201">
    <property type="entry name" value="Ala_racemase"/>
    <property type="match status" value="1"/>
</dbReference>
<dbReference type="AlphaFoldDB" id="A0A194AC75"/>
<dbReference type="STRING" id="1592317.DPF_0446"/>
<dbReference type="CDD" id="cd00430">
    <property type="entry name" value="PLPDE_III_AR"/>
    <property type="match status" value="1"/>
</dbReference>
<dbReference type="GO" id="GO:0030632">
    <property type="term" value="P:D-alanine biosynthetic process"/>
    <property type="evidence" value="ECO:0007669"/>
    <property type="project" value="UniProtKB-UniRule"/>
</dbReference>
<name>A0A194AC75_9BACT</name>
<dbReference type="SUPFAM" id="SSF51419">
    <property type="entry name" value="PLP-binding barrel"/>
    <property type="match status" value="1"/>
</dbReference>
<feature type="binding site" evidence="4 6">
    <location>
        <position position="315"/>
    </location>
    <ligand>
        <name>substrate</name>
    </ligand>
</feature>
<dbReference type="PANTHER" id="PTHR30511:SF0">
    <property type="entry name" value="ALANINE RACEMASE, CATABOLIC-RELATED"/>
    <property type="match status" value="1"/>
</dbReference>
<evidence type="ECO:0000256" key="6">
    <source>
        <dbReference type="PIRSR" id="PIRSR600821-52"/>
    </source>
</evidence>
<keyword evidence="3 4" id="KW-0413">Isomerase</keyword>
<dbReference type="OrthoDB" id="9813814at2"/>
<evidence type="ECO:0000256" key="4">
    <source>
        <dbReference type="HAMAP-Rule" id="MF_01201"/>
    </source>
</evidence>
<evidence type="ECO:0000313" key="9">
    <source>
        <dbReference type="Proteomes" id="UP000095200"/>
    </source>
</evidence>
<organism evidence="8 9">
    <name type="scientific">Desulfoplanes formicivorans</name>
    <dbReference type="NCBI Taxonomy" id="1592317"/>
    <lineage>
        <taxon>Bacteria</taxon>
        <taxon>Pseudomonadati</taxon>
        <taxon>Thermodesulfobacteriota</taxon>
        <taxon>Desulfovibrionia</taxon>
        <taxon>Desulfovibrionales</taxon>
        <taxon>Desulfoplanaceae</taxon>
        <taxon>Desulfoplanes</taxon>
    </lineage>
</organism>
<dbReference type="InterPro" id="IPR001608">
    <property type="entry name" value="Ala_racemase_N"/>
</dbReference>
<dbReference type="NCBIfam" id="TIGR00492">
    <property type="entry name" value="alr"/>
    <property type="match status" value="1"/>
</dbReference>
<protein>
    <recommendedName>
        <fullName evidence="4">Alanine racemase</fullName>
        <ecNumber evidence="4">5.1.1.1</ecNumber>
    </recommendedName>
</protein>
<dbReference type="Gene3D" id="2.40.37.10">
    <property type="entry name" value="Lyase, Ornithine Decarboxylase, Chain A, domain 1"/>
    <property type="match status" value="1"/>
</dbReference>
<dbReference type="GO" id="GO:0005829">
    <property type="term" value="C:cytosol"/>
    <property type="evidence" value="ECO:0007669"/>
    <property type="project" value="TreeGrafter"/>
</dbReference>
<sequence length="374" mass="41067">MTIWYNHVRARIDLNILEHNFRLIQAKAPCPIPVVKSDAYGHGIGPVSSLLARCGARGLAVGTVGEGVALRLTPFEGKIVSLLGPLLPEEYPLLWEYEIMPFVGRREQIRLLEEEGRRQSRVLDIALALDTGMGRIGFGPGDMQQVRSLLEGARYVRVHMVCSHLATADDPESRDFVLQQGETFTRMCDDLAAGGLSFKRCLANSAAIQAYPELAFDCQRPGITLYGSSPFAGTRWESRAQGFRPAMEVVTRVVAVHDLVKGAPISYGRTFYAPHDMRVAIVAAGYADNYSRGLSNHAEVVVHGQRAPLVGRVCMQMSAVDITRIPSVVPGDKVYLLGGEGAHPVTPEELAGWWGTIPYEVFCLLGQNEREYCS</sequence>